<evidence type="ECO:0000256" key="4">
    <source>
        <dbReference type="ARBA" id="ARBA00022519"/>
    </source>
</evidence>
<dbReference type="GO" id="GO:0030395">
    <property type="term" value="F:lactose binding"/>
    <property type="evidence" value="ECO:0007669"/>
    <property type="project" value="TreeGrafter"/>
</dbReference>
<evidence type="ECO:0000313" key="10">
    <source>
        <dbReference type="EMBL" id="PVX32083.1"/>
    </source>
</evidence>
<feature type="transmembrane region" description="Helical" evidence="8">
    <location>
        <begin position="95"/>
        <end position="114"/>
    </location>
</feature>
<dbReference type="OrthoDB" id="9150135at2"/>
<comment type="subcellular location">
    <subcellularLocation>
        <location evidence="1">Cell inner membrane</location>
        <topology evidence="1">Multi-pass membrane protein</topology>
    </subcellularLocation>
</comment>
<feature type="transmembrane region" description="Helical" evidence="8">
    <location>
        <begin position="271"/>
        <end position="293"/>
    </location>
</feature>
<dbReference type="PANTHER" id="PTHR23522">
    <property type="entry name" value="BLL5896 PROTEIN"/>
    <property type="match status" value="1"/>
</dbReference>
<evidence type="ECO:0000256" key="7">
    <source>
        <dbReference type="ARBA" id="ARBA00023136"/>
    </source>
</evidence>
<feature type="transmembrane region" description="Helical" evidence="8">
    <location>
        <begin position="243"/>
        <end position="259"/>
    </location>
</feature>
<name>A0A2U0SL71_9PAST</name>
<evidence type="ECO:0000256" key="5">
    <source>
        <dbReference type="ARBA" id="ARBA00022692"/>
    </source>
</evidence>
<accession>A0A2U0SL71</accession>
<sequence>MNISPFLWLSCAFLGYYLAYGVVVPYLPVWVKSQQYGAEIIGLVMSSSYLFRFVGSFFFGSKVKKSSQLLPTLRLTSWLIVFSTILMAYFAESFWGLFCSIGLFSLLNAGGMPLTDSLATTWQKQISIDYGKARLIGSMAFTIGLIVVGQIIGIIGEQQIIWILTALFVFYAMLLLMNPAIQVKDQQADDTSSQVTFLGLLKDKLTRRVLVSACLVQGSHAGYYVYSILYWNEQGIPVQTTSLLWGLAVIAEITLFFFSGRLFKRWSVSKLMTLAAVGAVVRWMGYSLSVSLWIITPLQLFHCLTFALLHFAMMRYIASQPQQNIVKLQALYNGLASCMSVALMTVVAGWLYNQNASIMFAVMAGAAALALVTIPRKMRVAE</sequence>
<dbReference type="PIRSF" id="PIRSF004925">
    <property type="entry name" value="HcaT"/>
    <property type="match status" value="1"/>
</dbReference>
<keyword evidence="6 8" id="KW-1133">Transmembrane helix</keyword>
<keyword evidence="3" id="KW-1003">Cell membrane</keyword>
<dbReference type="Gene3D" id="1.20.1250.20">
    <property type="entry name" value="MFS general substrate transporter like domains"/>
    <property type="match status" value="2"/>
</dbReference>
<feature type="transmembrane region" description="Helical" evidence="8">
    <location>
        <begin position="358"/>
        <end position="374"/>
    </location>
</feature>
<dbReference type="SUPFAM" id="SSF103473">
    <property type="entry name" value="MFS general substrate transporter"/>
    <property type="match status" value="1"/>
</dbReference>
<evidence type="ECO:0000256" key="8">
    <source>
        <dbReference type="SAM" id="Phobius"/>
    </source>
</evidence>
<evidence type="ECO:0000256" key="1">
    <source>
        <dbReference type="ARBA" id="ARBA00004429"/>
    </source>
</evidence>
<dbReference type="AlphaFoldDB" id="A0A2U0SL71"/>
<keyword evidence="11" id="KW-1185">Reference proteome</keyword>
<keyword evidence="4" id="KW-0997">Cell inner membrane</keyword>
<feature type="transmembrane region" description="Helical" evidence="8">
    <location>
        <begin position="135"/>
        <end position="154"/>
    </location>
</feature>
<proteinExistence type="predicted"/>
<keyword evidence="2" id="KW-0813">Transport</keyword>
<evidence type="ECO:0000256" key="3">
    <source>
        <dbReference type="ARBA" id="ARBA00022475"/>
    </source>
</evidence>
<dbReference type="RefSeq" id="WP_116632381.1">
    <property type="nucleotide sequence ID" value="NZ_QENU01000016.1"/>
</dbReference>
<dbReference type="GO" id="GO:0005886">
    <property type="term" value="C:plasma membrane"/>
    <property type="evidence" value="ECO:0007669"/>
    <property type="project" value="UniProtKB-SubCell"/>
</dbReference>
<dbReference type="NCBIfam" id="NF037955">
    <property type="entry name" value="mfs"/>
    <property type="match status" value="1"/>
</dbReference>
<feature type="transmembrane region" description="Helical" evidence="8">
    <location>
        <begin position="209"/>
        <end position="231"/>
    </location>
</feature>
<feature type="domain" description="Major facilitator superfamily associated" evidence="9">
    <location>
        <begin position="7"/>
        <end position="360"/>
    </location>
</feature>
<dbReference type="InterPro" id="IPR026032">
    <property type="entry name" value="HcaT-like"/>
</dbReference>
<feature type="transmembrane region" description="Helical" evidence="8">
    <location>
        <begin position="40"/>
        <end position="60"/>
    </location>
</feature>
<evidence type="ECO:0000313" key="11">
    <source>
        <dbReference type="Proteomes" id="UP000245909"/>
    </source>
</evidence>
<evidence type="ECO:0000256" key="6">
    <source>
        <dbReference type="ARBA" id="ARBA00022989"/>
    </source>
</evidence>
<evidence type="ECO:0000256" key="2">
    <source>
        <dbReference type="ARBA" id="ARBA00022448"/>
    </source>
</evidence>
<protein>
    <submittedName>
        <fullName evidence="10">PPP family 3-phenylpropionic acid transporter</fullName>
    </submittedName>
</protein>
<dbReference type="InterPro" id="IPR036259">
    <property type="entry name" value="MFS_trans_sf"/>
</dbReference>
<keyword evidence="7 8" id="KW-0472">Membrane</keyword>
<dbReference type="GO" id="GO:0015528">
    <property type="term" value="F:lactose:proton symporter activity"/>
    <property type="evidence" value="ECO:0007669"/>
    <property type="project" value="TreeGrafter"/>
</dbReference>
<feature type="transmembrane region" description="Helical" evidence="8">
    <location>
        <begin position="72"/>
        <end position="89"/>
    </location>
</feature>
<dbReference type="Pfam" id="PF12832">
    <property type="entry name" value="MFS_1_like"/>
    <property type="match status" value="1"/>
</dbReference>
<feature type="transmembrane region" description="Helical" evidence="8">
    <location>
        <begin position="7"/>
        <end position="28"/>
    </location>
</feature>
<dbReference type="PANTHER" id="PTHR23522:SF10">
    <property type="entry name" value="3-PHENYLPROPIONIC ACID TRANSPORTER-RELATED"/>
    <property type="match status" value="1"/>
</dbReference>
<keyword evidence="5 8" id="KW-0812">Transmembrane</keyword>
<dbReference type="EMBL" id="QENU01000016">
    <property type="protein sequence ID" value="PVX32083.1"/>
    <property type="molecule type" value="Genomic_DNA"/>
</dbReference>
<gene>
    <name evidence="10" type="ORF">C8D76_11623</name>
</gene>
<organism evidence="10 11">
    <name type="scientific">Alitibacter langaaensis DSM 22999</name>
    <dbReference type="NCBI Taxonomy" id="1122935"/>
    <lineage>
        <taxon>Bacteria</taxon>
        <taxon>Pseudomonadati</taxon>
        <taxon>Pseudomonadota</taxon>
        <taxon>Gammaproteobacteria</taxon>
        <taxon>Pasteurellales</taxon>
        <taxon>Pasteurellaceae</taxon>
        <taxon>Alitibacter</taxon>
    </lineage>
</organism>
<dbReference type="Proteomes" id="UP000245909">
    <property type="component" value="Unassembled WGS sequence"/>
</dbReference>
<comment type="caution">
    <text evidence="10">The sequence shown here is derived from an EMBL/GenBank/DDBJ whole genome shotgun (WGS) entry which is preliminary data.</text>
</comment>
<evidence type="ECO:0000259" key="9">
    <source>
        <dbReference type="Pfam" id="PF12832"/>
    </source>
</evidence>
<feature type="transmembrane region" description="Helical" evidence="8">
    <location>
        <begin position="160"/>
        <end position="177"/>
    </location>
</feature>
<dbReference type="InterPro" id="IPR024989">
    <property type="entry name" value="MFS_assoc_dom"/>
</dbReference>
<dbReference type="NCBIfam" id="NF008346">
    <property type="entry name" value="PRK11128.1"/>
    <property type="match status" value="1"/>
</dbReference>
<feature type="transmembrane region" description="Helical" evidence="8">
    <location>
        <begin position="330"/>
        <end position="352"/>
    </location>
</feature>
<reference evidence="10 11" key="1">
    <citation type="submission" date="2018-05" db="EMBL/GenBank/DDBJ databases">
        <title>Genomic Encyclopedia of Type Strains, Phase IV (KMG-IV): sequencing the most valuable type-strain genomes for metagenomic binning, comparative biology and taxonomic classification.</title>
        <authorList>
            <person name="Goeker M."/>
        </authorList>
    </citation>
    <scope>NUCLEOTIDE SEQUENCE [LARGE SCALE GENOMIC DNA]</scope>
    <source>
        <strain evidence="10 11">DSM 22999</strain>
    </source>
</reference>